<dbReference type="InterPro" id="IPR036291">
    <property type="entry name" value="NAD(P)-bd_dom_sf"/>
</dbReference>
<reference evidence="2 3" key="1">
    <citation type="submission" date="2018-10" db="EMBL/GenBank/DDBJ databases">
        <title>Genomic Encyclopedia of Archaeal and Bacterial Type Strains, Phase II (KMG-II): from individual species to whole genera.</title>
        <authorList>
            <person name="Goeker M."/>
        </authorList>
    </citation>
    <scope>NUCLEOTIDE SEQUENCE [LARGE SCALE GENOMIC DNA]</scope>
    <source>
        <strain evidence="2 3">DSM 25230</strain>
    </source>
</reference>
<dbReference type="PANTHER" id="PTHR48079">
    <property type="entry name" value="PROTEIN YEEZ"/>
    <property type="match status" value="1"/>
</dbReference>
<dbReference type="GO" id="GO:0005737">
    <property type="term" value="C:cytoplasm"/>
    <property type="evidence" value="ECO:0007669"/>
    <property type="project" value="TreeGrafter"/>
</dbReference>
<feature type="domain" description="Thioester reductase (TE)" evidence="1">
    <location>
        <begin position="4"/>
        <end position="194"/>
    </location>
</feature>
<evidence type="ECO:0000313" key="2">
    <source>
        <dbReference type="EMBL" id="RKR15114.1"/>
    </source>
</evidence>
<comment type="caution">
    <text evidence="2">The sequence shown here is derived from an EMBL/GenBank/DDBJ whole genome shotgun (WGS) entry which is preliminary data.</text>
</comment>
<dbReference type="Proteomes" id="UP000269412">
    <property type="component" value="Unassembled WGS sequence"/>
</dbReference>
<dbReference type="GO" id="GO:0004029">
    <property type="term" value="F:aldehyde dehydrogenase (NAD+) activity"/>
    <property type="evidence" value="ECO:0007669"/>
    <property type="project" value="TreeGrafter"/>
</dbReference>
<dbReference type="InterPro" id="IPR013120">
    <property type="entry name" value="FAR_NAD-bd"/>
</dbReference>
<dbReference type="RefSeq" id="WP_121064907.1">
    <property type="nucleotide sequence ID" value="NZ_RBIQ01000007.1"/>
</dbReference>
<name>A0A495EDZ7_9FLAO</name>
<dbReference type="OrthoDB" id="596910at2"/>
<dbReference type="PANTHER" id="PTHR48079:SF6">
    <property type="entry name" value="NAD(P)-BINDING DOMAIN-CONTAINING PROTEIN-RELATED"/>
    <property type="match status" value="1"/>
</dbReference>
<dbReference type="Gene3D" id="3.40.50.720">
    <property type="entry name" value="NAD(P)-binding Rossmann-like Domain"/>
    <property type="match status" value="1"/>
</dbReference>
<organism evidence="2 3">
    <name type="scientific">Maribacter vaceletii</name>
    <dbReference type="NCBI Taxonomy" id="1206816"/>
    <lineage>
        <taxon>Bacteria</taxon>
        <taxon>Pseudomonadati</taxon>
        <taxon>Bacteroidota</taxon>
        <taxon>Flavobacteriia</taxon>
        <taxon>Flavobacteriales</taxon>
        <taxon>Flavobacteriaceae</taxon>
        <taxon>Maribacter</taxon>
    </lineage>
</organism>
<dbReference type="SUPFAM" id="SSF51735">
    <property type="entry name" value="NAD(P)-binding Rossmann-fold domains"/>
    <property type="match status" value="1"/>
</dbReference>
<protein>
    <submittedName>
        <fullName evidence="2">Nucleoside-diphosphate-sugar epimerase</fullName>
    </submittedName>
</protein>
<evidence type="ECO:0000259" key="1">
    <source>
        <dbReference type="Pfam" id="PF07993"/>
    </source>
</evidence>
<dbReference type="Pfam" id="PF07993">
    <property type="entry name" value="NAD_binding_4"/>
    <property type="match status" value="1"/>
</dbReference>
<sequence length="334" mass="37969">MILVTGGTGLVGSHLLLQLAQNKEPIRAIYRDGSNLKHVTTIFSYYVENPQELFDKIEWVKADLLNIPALEIAFLNIEYVYHAAAFISFNPKKYHQLKKVNVIGTANIVNLCIANSVKKLAYVSTIGTIGRSPKNKKATEENEWKEDHTNVYALTKYKAEMEVWRASQENVPVVIINPGVIIGPGFWESGSGAFFTTANKGYSYYPPGGTGFIAVMDVVKILEQLMVLPIQNERFITVSNNLSFKEILSFIATNLGKNTPKKELKIWQLQIGRYADWLICLVTKKERRITKNSIFSLQNREIYSSEKILKTIALEFEDIKKTIDFCSELYKKER</sequence>
<accession>A0A495EDZ7</accession>
<gene>
    <name evidence="2" type="ORF">CLV91_1196</name>
</gene>
<keyword evidence="3" id="KW-1185">Reference proteome</keyword>
<dbReference type="AlphaFoldDB" id="A0A495EDZ7"/>
<evidence type="ECO:0000313" key="3">
    <source>
        <dbReference type="Proteomes" id="UP000269412"/>
    </source>
</evidence>
<proteinExistence type="predicted"/>
<dbReference type="InterPro" id="IPR051783">
    <property type="entry name" value="NAD(P)-dependent_oxidoreduct"/>
</dbReference>
<dbReference type="EMBL" id="RBIQ01000007">
    <property type="protein sequence ID" value="RKR15114.1"/>
    <property type="molecule type" value="Genomic_DNA"/>
</dbReference>